<evidence type="ECO:0000313" key="6">
    <source>
        <dbReference type="EMBL" id="MPN30561.1"/>
    </source>
</evidence>
<reference evidence="6" key="1">
    <citation type="submission" date="2019-08" db="EMBL/GenBank/DDBJ databases">
        <authorList>
            <person name="Kucharzyk K."/>
            <person name="Murdoch R.W."/>
            <person name="Higgins S."/>
            <person name="Loffler F."/>
        </authorList>
    </citation>
    <scope>NUCLEOTIDE SEQUENCE</scope>
</reference>
<dbReference type="GO" id="GO:0004325">
    <property type="term" value="F:ferrochelatase activity"/>
    <property type="evidence" value="ECO:0007669"/>
    <property type="project" value="InterPro"/>
</dbReference>
<dbReference type="InterPro" id="IPR042518">
    <property type="entry name" value="SirC_C"/>
</dbReference>
<dbReference type="AlphaFoldDB" id="A0A645GUL8"/>
<dbReference type="Gene3D" id="1.10.8.610">
    <property type="entry name" value="SirC, precorrin-2 dehydrogenase, C-terminal helical domain-like"/>
    <property type="match status" value="1"/>
</dbReference>
<keyword evidence="3" id="KW-0560">Oxidoreductase</keyword>
<accession>A0A645GUL8</accession>
<keyword evidence="4" id="KW-0520">NAD</keyword>
<dbReference type="InterPro" id="IPR028161">
    <property type="entry name" value="Met8-like"/>
</dbReference>
<keyword evidence="5" id="KW-0627">Porphyrin biosynthesis</keyword>
<dbReference type="GO" id="GO:0043115">
    <property type="term" value="F:precorrin-2 dehydrogenase activity"/>
    <property type="evidence" value="ECO:0007669"/>
    <property type="project" value="UniProtKB-EC"/>
</dbReference>
<comment type="caution">
    <text evidence="6">The sequence shown here is derived from an EMBL/GenBank/DDBJ whole genome shotgun (WGS) entry which is preliminary data.</text>
</comment>
<sequence>MVIAATNDVETNRFIAKIARERDIHVNVVDLNDQCSFYFPSVYKNGSICIGITTEGKSPGISAVLREKIEECIPEFYGDMADRMGELRQNIKEKFTSQNKRREILGTILKKMVETNNNITDEEIQRLIEGYYED</sequence>
<dbReference type="GO" id="GO:0019354">
    <property type="term" value="P:siroheme biosynthetic process"/>
    <property type="evidence" value="ECO:0007669"/>
    <property type="project" value="UniProtKB-UniPathway"/>
</dbReference>
<dbReference type="EMBL" id="VSSQ01081715">
    <property type="protein sequence ID" value="MPN30561.1"/>
    <property type="molecule type" value="Genomic_DNA"/>
</dbReference>
<dbReference type="InterPro" id="IPR006367">
    <property type="entry name" value="Sirohaem_synthase_N"/>
</dbReference>
<organism evidence="6">
    <name type="scientific">bioreactor metagenome</name>
    <dbReference type="NCBI Taxonomy" id="1076179"/>
    <lineage>
        <taxon>unclassified sequences</taxon>
        <taxon>metagenomes</taxon>
        <taxon>ecological metagenomes</taxon>
    </lineage>
</organism>
<gene>
    <name evidence="6" type="primary">cysG_31</name>
    <name evidence="6" type="ORF">SDC9_178032</name>
</gene>
<name>A0A645GUL8_9ZZZZ</name>
<keyword evidence="6" id="KW-0456">Lyase</keyword>
<dbReference type="UniPathway" id="UPA00262">
    <property type="reaction ID" value="UER00222"/>
</dbReference>
<evidence type="ECO:0000256" key="2">
    <source>
        <dbReference type="ARBA" id="ARBA00012400"/>
    </source>
</evidence>
<protein>
    <recommendedName>
        <fullName evidence="2">precorrin-2 dehydrogenase</fullName>
        <ecNumber evidence="2">1.3.1.76</ecNumber>
    </recommendedName>
</protein>
<evidence type="ECO:0000256" key="1">
    <source>
        <dbReference type="ARBA" id="ARBA00005010"/>
    </source>
</evidence>
<evidence type="ECO:0000256" key="3">
    <source>
        <dbReference type="ARBA" id="ARBA00023002"/>
    </source>
</evidence>
<evidence type="ECO:0000256" key="5">
    <source>
        <dbReference type="ARBA" id="ARBA00023244"/>
    </source>
</evidence>
<dbReference type="SUPFAM" id="SSF75615">
    <property type="entry name" value="Siroheme synthase middle domains-like"/>
    <property type="match status" value="1"/>
</dbReference>
<dbReference type="PANTHER" id="PTHR35330">
    <property type="entry name" value="SIROHEME BIOSYNTHESIS PROTEIN MET8"/>
    <property type="match status" value="1"/>
</dbReference>
<dbReference type="NCBIfam" id="TIGR01470">
    <property type="entry name" value="cysG_Nterm"/>
    <property type="match status" value="1"/>
</dbReference>
<comment type="pathway">
    <text evidence="1">Porphyrin-containing compound metabolism; siroheme biosynthesis; sirohydrochlorin from precorrin-2: step 1/1.</text>
</comment>
<proteinExistence type="predicted"/>
<dbReference type="Pfam" id="PF13241">
    <property type="entry name" value="NAD_binding_7"/>
    <property type="match status" value="1"/>
</dbReference>
<dbReference type="PANTHER" id="PTHR35330:SF1">
    <property type="entry name" value="SIROHEME BIOSYNTHESIS PROTEIN MET8"/>
    <property type="match status" value="1"/>
</dbReference>
<dbReference type="Gene3D" id="3.40.50.720">
    <property type="entry name" value="NAD(P)-binding Rossmann-like Domain"/>
    <property type="match status" value="1"/>
</dbReference>
<dbReference type="EC" id="1.3.1.76" evidence="2"/>
<evidence type="ECO:0000256" key="4">
    <source>
        <dbReference type="ARBA" id="ARBA00023027"/>
    </source>
</evidence>